<dbReference type="AlphaFoldDB" id="A0A0A5HSL7"/>
<dbReference type="STRING" id="379097.SE23_16110"/>
<dbReference type="Proteomes" id="UP000030451">
    <property type="component" value="Unassembled WGS sequence"/>
</dbReference>
<evidence type="ECO:0000313" key="2">
    <source>
        <dbReference type="EMBL" id="KGY07315.1"/>
    </source>
</evidence>
<protein>
    <recommendedName>
        <fullName evidence="4">Peptidoglycan-binding protein CsiV</fullName>
    </recommendedName>
</protein>
<dbReference type="InterPro" id="IPR021241">
    <property type="entry name" value="CsiV"/>
</dbReference>
<evidence type="ECO:0008006" key="4">
    <source>
        <dbReference type="Google" id="ProtNLM"/>
    </source>
</evidence>
<feature type="signal peptide" evidence="1">
    <location>
        <begin position="1"/>
        <end position="18"/>
    </location>
</feature>
<dbReference type="Pfam" id="PF10972">
    <property type="entry name" value="CsiV"/>
    <property type="match status" value="1"/>
</dbReference>
<gene>
    <name evidence="2" type="ORF">NM06_17525</name>
</gene>
<comment type="caution">
    <text evidence="2">The sequence shown here is derived from an EMBL/GenBank/DDBJ whole genome shotgun (WGS) entry which is preliminary data.</text>
</comment>
<dbReference type="EMBL" id="JRWP01000049">
    <property type="protein sequence ID" value="KGY07315.1"/>
    <property type="molecule type" value="Genomic_DNA"/>
</dbReference>
<evidence type="ECO:0000313" key="3">
    <source>
        <dbReference type="Proteomes" id="UP000030451"/>
    </source>
</evidence>
<dbReference type="OrthoDB" id="5566524at2"/>
<organism evidence="2 3">
    <name type="scientific">Photobacterium sp. (strain ATCC 43367)</name>
    <dbReference type="NCBI Taxonomy" id="379097"/>
    <lineage>
        <taxon>Bacteria</taxon>
        <taxon>Pseudomonadati</taxon>
        <taxon>Pseudomonadota</taxon>
        <taxon>Gammaproteobacteria</taxon>
        <taxon>Vibrionales</taxon>
        <taxon>Vibrionaceae</taxon>
        <taxon>Vibrio</taxon>
        <taxon>Vibrio oreintalis group</taxon>
    </lineage>
</organism>
<feature type="chain" id="PRO_5002009958" description="Peptidoglycan-binding protein CsiV" evidence="1">
    <location>
        <begin position="19"/>
        <end position="264"/>
    </location>
</feature>
<proteinExistence type="predicted"/>
<dbReference type="RefSeq" id="WP_038192545.1">
    <property type="nucleotide sequence ID" value="NZ_JRWP01000049.1"/>
</dbReference>
<accession>A0A0A5HSL7</accession>
<reference evidence="2 3" key="1">
    <citation type="submission" date="2014-10" db="EMBL/GenBank/DDBJ databases">
        <title>Genome sequencing of Vibrio sinaloensis T08.</title>
        <authorList>
            <person name="Chan K.-G."/>
            <person name="Mohamad N.I."/>
        </authorList>
    </citation>
    <scope>NUCLEOTIDE SEQUENCE [LARGE SCALE GENOMIC DNA]</scope>
    <source>
        <strain evidence="2 3">T08</strain>
    </source>
</reference>
<evidence type="ECO:0000256" key="1">
    <source>
        <dbReference type="SAM" id="SignalP"/>
    </source>
</evidence>
<keyword evidence="1" id="KW-0732">Signal</keyword>
<sequence length="264" mass="30040">MKKLIPLLLFFVALPSWAQRQFDIEVVVFKRSVNPEQTAESWPNSQPAISLDGTGTFSDSSYRARKGVQMLPYSSYKLNNEVTKLKKHAGFEVLLHKAWRQGDRGRLSAPTFHIQAGKDYSNIFDAEGNRIGSTQAKEVIDGVTETSIPKPLYELDGKLQIYVEHYLYADVELDLKSPSVREVVLQDPIDIEPSTTEVTAQGEQATTNSTVEAGFMEQVSPTIEKQEFLKSYRFDQKRRMRSTETHYLDHPLMGVIIQVRRVNQ</sequence>
<name>A0A0A5HSL7_PHOS4</name>